<dbReference type="AlphaFoldDB" id="A0A1W1UVQ6"/>
<feature type="chain" id="PRO_5012190361" evidence="1">
    <location>
        <begin position="24"/>
        <end position="236"/>
    </location>
</feature>
<dbReference type="STRING" id="1122938.SAMN05660772_02429"/>
<evidence type="ECO:0000313" key="2">
    <source>
        <dbReference type="EMBL" id="SMB85116.1"/>
    </source>
</evidence>
<evidence type="ECO:0000256" key="1">
    <source>
        <dbReference type="SAM" id="SignalP"/>
    </source>
</evidence>
<organism evidence="2 3">
    <name type="scientific">Pasteurella testudinis DSM 23072</name>
    <dbReference type="NCBI Taxonomy" id="1122938"/>
    <lineage>
        <taxon>Bacteria</taxon>
        <taxon>Pseudomonadati</taxon>
        <taxon>Pseudomonadota</taxon>
        <taxon>Gammaproteobacteria</taxon>
        <taxon>Pasteurellales</taxon>
        <taxon>Pasteurellaceae</taxon>
        <taxon>Pasteurella</taxon>
    </lineage>
</organism>
<evidence type="ECO:0000313" key="3">
    <source>
        <dbReference type="Proteomes" id="UP000192408"/>
    </source>
</evidence>
<reference evidence="3" key="1">
    <citation type="submission" date="2017-04" db="EMBL/GenBank/DDBJ databases">
        <authorList>
            <person name="Varghese N."/>
            <person name="Submissions S."/>
        </authorList>
    </citation>
    <scope>NUCLEOTIDE SEQUENCE [LARGE SCALE GENOMIC DNA]</scope>
    <source>
        <strain evidence="3">DSM 23072</strain>
    </source>
</reference>
<protein>
    <submittedName>
        <fullName evidence="2">Transglycosylase SLT domain-containing protein</fullName>
    </submittedName>
</protein>
<name>A0A1W1UVQ6_9PAST</name>
<accession>A0A1W1UVQ6</accession>
<dbReference type="EMBL" id="FWWV01000018">
    <property type="protein sequence ID" value="SMB85116.1"/>
    <property type="molecule type" value="Genomic_DNA"/>
</dbReference>
<dbReference type="RefSeq" id="WP_115306391.1">
    <property type="nucleotide sequence ID" value="NZ_FWWV01000018.1"/>
</dbReference>
<keyword evidence="3" id="KW-1185">Reference proteome</keyword>
<sequence length="236" mass="26299">MAKTRLLMLYCGCFALFSLQAHAAIPQAYQEIAAQQNVPAKMLFAISLNESGTKLASKKVLPWPWTLNVAGKSYFYPTREAACSALQDFVKRFPLKNIDVGLAQVNIGWNGKRFFSNHCDGFEPFENLRVASIILKTCYNTHKDWVNAAGCYHHPKGGAPAKRYKAGIRAKLARIEKMSPQPSPSFPKTKPLEARPTLVFSAQTALEEPTANFNWVTPTEKALLWVEPADINGDRL</sequence>
<dbReference type="InterPro" id="IPR023346">
    <property type="entry name" value="Lysozyme-like_dom_sf"/>
</dbReference>
<feature type="signal peptide" evidence="1">
    <location>
        <begin position="1"/>
        <end position="23"/>
    </location>
</feature>
<proteinExistence type="predicted"/>
<gene>
    <name evidence="2" type="ORF">SAMN05660772_02429</name>
</gene>
<dbReference type="Proteomes" id="UP000192408">
    <property type="component" value="Unassembled WGS sequence"/>
</dbReference>
<keyword evidence="1" id="KW-0732">Signal</keyword>
<dbReference type="SUPFAM" id="SSF53955">
    <property type="entry name" value="Lysozyme-like"/>
    <property type="match status" value="1"/>
</dbReference>